<comment type="caution">
    <text evidence="11">Lacks conserved residue(s) required for the propagation of feature annotation.</text>
</comment>
<feature type="domain" description="EGF-like" evidence="15">
    <location>
        <begin position="575"/>
        <end position="610"/>
    </location>
</feature>
<name>A0A183UA56_TOXCA</name>
<keyword evidence="19" id="KW-1185">Reference proteome</keyword>
<evidence type="ECO:0000256" key="12">
    <source>
        <dbReference type="PROSITE-ProRule" id="PRU00460"/>
    </source>
</evidence>
<sequence>MRILHTADDSPMVLCIVDLRAVGIAIDVDIHQENFRVDLGINLKDQAPQLPIQCIRVMMQAFSSGLNPMSILRGVYVDPLSLAVMNSDLTHLIRAAVVLIVAQIVFCGEPIGDNVCTYVEQKEEFHLERYVQSVPFRTTVWCADITKAFKCPITRIGEKVSYKSVPRIVDVNVKRCCEGYQQNGDDLCYPVCKPSCKRGQCVAPNKCECEPGYGGEGCSAACPVGFWGASCTSRCDCQNGATCDPVSGACQCPAGYKGKLCENECENGFWGVGCALECACQNGGTCNPIDGSCKCAAGFIGKLCLSKCVEGKHGPDCVFDCKCQNGAHCDEKDGTCICPAGFTGDLCNERCASGFFGNNCTSKCFCLNGNECDSVTGKCTCIGFTGQHCEQPCPKGTYGPECASKCECANEAHCHPRNGTCQCATGFTGLTCAEKICPFDRFGAHCEFKCACNPNNTHFSNRLNSLLLSLPSLSSTKPTRMKSFRLEIAACSACRSLAEDFRCHPTVGSCSCLAGFTGAGCESICPLSYYGENCDKKCDCALETGSLCDPQNGICFCAVGYRGPRCDQRCEEGYFGAGCQAKCACLNNGTCDYHFGSCNCTAGFRGAICELECPAGHGGIGCAPCNCKNGAACDPISGQCLCLAGWHGILCDGYYGRNCSKMCNCSAWQECNAVTGECKCDNSSSDAKCRDCEKDRWGENCEKSCDCHNHGTCDQLTGECLCYPGFTGPKCETSCPNGTYGLGCTEKCTCGVENACNPRTGHCVRCAPGRSGFHCEQNCPEGTWGVDCSQKCKCAHACNSVDGACQCPSGFTGTQCEQHCPEGTWGLNCSQKCAECKNNGHCNKFDGSCSCPIGFKGARCERACGKYEWGEDCVNKCECESDQQMCNPLNGTCSCPSGLMGKECQEYCHEGRWGPDCKYECSCQLSSSTCQATTGICICNAGFMGPRCQQLCSEGYYGIGCKEVCDCGDRLCDPVVGCCEKNDQFCGLTRSMYQKSQLESKLPYASLAVGGLLLLSLLLFGLVFYYRRKYVKERDPHTPTITYYPQETHSEVGSSGNEFDNPLYKQVPADGGGLSHKGSSVGENHHGDTAQNEYVTVDDSYADLSEKHNEATNDDGQRGWITAMLTSPLTSAVRRLCAGFAAESPDMTLWDSAQSVPKCCAASSIDPYRQNYHRGAETTYNVRSLSYILAEAQQSLNQKRMRTTTFIECFRRKADA</sequence>
<proteinExistence type="inferred from homology"/>
<dbReference type="SMART" id="SM00181">
    <property type="entry name" value="EGF"/>
    <property type="match status" value="16"/>
</dbReference>
<reference evidence="20" key="1">
    <citation type="submission" date="2016-06" db="UniProtKB">
        <authorList>
            <consortium name="WormBaseParasite"/>
        </authorList>
    </citation>
    <scope>IDENTIFICATION</scope>
</reference>
<dbReference type="GO" id="GO:0005044">
    <property type="term" value="F:scavenger receptor activity"/>
    <property type="evidence" value="ECO:0007669"/>
    <property type="project" value="InterPro"/>
</dbReference>
<evidence type="ECO:0000256" key="13">
    <source>
        <dbReference type="SAM" id="MobiDB-lite"/>
    </source>
</evidence>
<evidence type="ECO:0000256" key="5">
    <source>
        <dbReference type="ARBA" id="ARBA00022729"/>
    </source>
</evidence>
<dbReference type="Gene3D" id="2.170.300.10">
    <property type="entry name" value="Tie2 ligand-binding domain superfamily"/>
    <property type="match status" value="5"/>
</dbReference>
<dbReference type="Gene3D" id="2.10.25.10">
    <property type="entry name" value="Laminin"/>
    <property type="match status" value="2"/>
</dbReference>
<dbReference type="EMBL" id="UYWY01019351">
    <property type="protein sequence ID" value="VDM36484.1"/>
    <property type="molecule type" value="Genomic_DNA"/>
</dbReference>
<evidence type="ECO:0000256" key="4">
    <source>
        <dbReference type="ARBA" id="ARBA00022692"/>
    </source>
</evidence>
<feature type="domain" description="EGF-like" evidence="15">
    <location>
        <begin position="313"/>
        <end position="348"/>
    </location>
</feature>
<keyword evidence="7 14" id="KW-1133">Transmembrane helix</keyword>
<feature type="domain" description="Laminin EGF-like" evidence="16">
    <location>
        <begin position="705"/>
        <end position="746"/>
    </location>
</feature>
<evidence type="ECO:0000259" key="15">
    <source>
        <dbReference type="PROSITE" id="PS50026"/>
    </source>
</evidence>
<protein>
    <submittedName>
        <fullName evidence="20">Multiple epidermal growth factor-like domains protein 10</fullName>
    </submittedName>
</protein>
<dbReference type="PRINTS" id="PR00011">
    <property type="entry name" value="EGFLAMININ"/>
</dbReference>
<evidence type="ECO:0000256" key="11">
    <source>
        <dbReference type="PROSITE-ProRule" id="PRU00076"/>
    </source>
</evidence>
<evidence type="ECO:0000259" key="17">
    <source>
        <dbReference type="PROSITE" id="PS51041"/>
    </source>
</evidence>
<feature type="domain" description="EGF-like" evidence="15">
    <location>
        <begin position="232"/>
        <end position="262"/>
    </location>
</feature>
<evidence type="ECO:0000256" key="14">
    <source>
        <dbReference type="SAM" id="Phobius"/>
    </source>
</evidence>
<keyword evidence="9 11" id="KW-1015">Disulfide bond</keyword>
<evidence type="ECO:0000256" key="1">
    <source>
        <dbReference type="ARBA" id="ARBA00004162"/>
    </source>
</evidence>
<comment type="subcellular location">
    <subcellularLocation>
        <location evidence="1">Cell membrane</location>
        <topology evidence="1">Single-pass membrane protein</topology>
    </subcellularLocation>
</comment>
<evidence type="ECO:0000256" key="2">
    <source>
        <dbReference type="ARBA" id="ARBA00022475"/>
    </source>
</evidence>
<feature type="region of interest" description="Disordered" evidence="13">
    <location>
        <begin position="1070"/>
        <end position="1093"/>
    </location>
</feature>
<feature type="transmembrane region" description="Helical" evidence="14">
    <location>
        <begin position="1004"/>
        <end position="1026"/>
    </location>
</feature>
<evidence type="ECO:0000256" key="3">
    <source>
        <dbReference type="ARBA" id="ARBA00022536"/>
    </source>
</evidence>
<dbReference type="WBParaSite" id="TCNE_0000537601-mRNA-1">
    <property type="protein sequence ID" value="TCNE_0000537601-mRNA-1"/>
    <property type="gene ID" value="TCNE_0000537601"/>
</dbReference>
<keyword evidence="3 11" id="KW-0245">EGF-like domain</keyword>
<feature type="domain" description="EGF-like" evidence="15">
    <location>
        <begin position="697"/>
        <end position="732"/>
    </location>
</feature>
<dbReference type="PROSITE" id="PS50026">
    <property type="entry name" value="EGF_3"/>
    <property type="match status" value="6"/>
</dbReference>
<dbReference type="Pfam" id="PF23301">
    <property type="entry name" value="EGF_PEAR1L"/>
    <property type="match status" value="1"/>
</dbReference>
<evidence type="ECO:0000256" key="6">
    <source>
        <dbReference type="ARBA" id="ARBA00022737"/>
    </source>
</evidence>
<evidence type="ECO:0000256" key="10">
    <source>
        <dbReference type="ARBA" id="ARBA00038377"/>
    </source>
</evidence>
<keyword evidence="2" id="KW-1003">Cell membrane</keyword>
<feature type="disulfide bond" evidence="11">
    <location>
        <begin position="295"/>
        <end position="304"/>
    </location>
</feature>
<evidence type="ECO:0000313" key="18">
    <source>
        <dbReference type="EMBL" id="VDM36484.1"/>
    </source>
</evidence>
<dbReference type="FunFam" id="2.170.300.10:FF:000041">
    <property type="entry name" value="Tyrosine protein kinase receptor tie-1, putative"/>
    <property type="match status" value="4"/>
</dbReference>
<dbReference type="Pfam" id="PF00053">
    <property type="entry name" value="EGF_laminin"/>
    <property type="match status" value="4"/>
</dbReference>
<dbReference type="InterPro" id="IPR057138">
    <property type="entry name" value="EGF_PEAR1L-like"/>
</dbReference>
<dbReference type="InterPro" id="IPR002049">
    <property type="entry name" value="LE_dom"/>
</dbReference>
<dbReference type="PROSITE" id="PS51041">
    <property type="entry name" value="EMI"/>
    <property type="match status" value="1"/>
</dbReference>
<gene>
    <name evidence="18" type="ORF">TCNE_LOCUS5376</name>
</gene>
<evidence type="ECO:0000313" key="20">
    <source>
        <dbReference type="WBParaSite" id="TCNE_0000537601-mRNA-1"/>
    </source>
</evidence>
<evidence type="ECO:0000313" key="19">
    <source>
        <dbReference type="Proteomes" id="UP000050794"/>
    </source>
</evidence>
<reference evidence="18 19" key="2">
    <citation type="submission" date="2018-11" db="EMBL/GenBank/DDBJ databases">
        <authorList>
            <consortium name="Pathogen Informatics"/>
        </authorList>
    </citation>
    <scope>NUCLEOTIDE SEQUENCE [LARGE SCALE GENOMIC DNA]</scope>
</reference>
<evidence type="ECO:0000256" key="8">
    <source>
        <dbReference type="ARBA" id="ARBA00023136"/>
    </source>
</evidence>
<evidence type="ECO:0000256" key="7">
    <source>
        <dbReference type="ARBA" id="ARBA00022989"/>
    </source>
</evidence>
<feature type="disulfide bond" evidence="11">
    <location>
        <begin position="423"/>
        <end position="432"/>
    </location>
</feature>
<keyword evidence="8 14" id="KW-0472">Membrane</keyword>
<feature type="domain" description="EGF-like" evidence="15">
    <location>
        <begin position="275"/>
        <end position="305"/>
    </location>
</feature>
<feature type="disulfide bond" evidence="11">
    <location>
        <begin position="600"/>
        <end position="609"/>
    </location>
</feature>
<feature type="domain" description="EGF-like" evidence="15">
    <location>
        <begin position="398"/>
        <end position="433"/>
    </location>
</feature>
<dbReference type="InterPro" id="IPR013111">
    <property type="entry name" value="EGF_extracell"/>
</dbReference>
<dbReference type="PROSITE" id="PS50027">
    <property type="entry name" value="EGF_LAM_2"/>
    <property type="match status" value="1"/>
</dbReference>
<dbReference type="GO" id="GO:0005886">
    <property type="term" value="C:plasma membrane"/>
    <property type="evidence" value="ECO:0007669"/>
    <property type="project" value="UniProtKB-SubCell"/>
</dbReference>
<dbReference type="InterPro" id="IPR042635">
    <property type="entry name" value="MEGF10/SREC1/2-like"/>
</dbReference>
<evidence type="ECO:0000259" key="16">
    <source>
        <dbReference type="PROSITE" id="PS50027"/>
    </source>
</evidence>
<keyword evidence="4 14" id="KW-0812">Transmembrane</keyword>
<dbReference type="Proteomes" id="UP000050794">
    <property type="component" value="Unassembled WGS sequence"/>
</dbReference>
<feature type="disulfide bond" evidence="11">
    <location>
        <begin position="252"/>
        <end position="261"/>
    </location>
</feature>
<dbReference type="SMART" id="SM00180">
    <property type="entry name" value="EGF_Lam"/>
    <property type="match status" value="15"/>
</dbReference>
<accession>A0A183UA56</accession>
<feature type="domain" description="EMI" evidence="17">
    <location>
        <begin position="112"/>
        <end position="190"/>
    </location>
</feature>
<dbReference type="AlphaFoldDB" id="A0A183UA56"/>
<dbReference type="InterPro" id="IPR000742">
    <property type="entry name" value="EGF"/>
</dbReference>
<dbReference type="PANTHER" id="PTHR24043">
    <property type="entry name" value="SCAVENGER RECEPTOR CLASS F"/>
    <property type="match status" value="1"/>
</dbReference>
<dbReference type="PANTHER" id="PTHR24043:SF8">
    <property type="entry name" value="EGF-LIKE DOMAIN-CONTAINING PROTEIN"/>
    <property type="match status" value="1"/>
</dbReference>
<organism evidence="19 20">
    <name type="scientific">Toxocara canis</name>
    <name type="common">Canine roundworm</name>
    <dbReference type="NCBI Taxonomy" id="6265"/>
    <lineage>
        <taxon>Eukaryota</taxon>
        <taxon>Metazoa</taxon>
        <taxon>Ecdysozoa</taxon>
        <taxon>Nematoda</taxon>
        <taxon>Chromadorea</taxon>
        <taxon>Rhabditida</taxon>
        <taxon>Spirurina</taxon>
        <taxon>Ascaridomorpha</taxon>
        <taxon>Ascaridoidea</taxon>
        <taxon>Toxocaridae</taxon>
        <taxon>Toxocara</taxon>
    </lineage>
</organism>
<feature type="disulfide bond" evidence="11">
    <location>
        <begin position="338"/>
        <end position="347"/>
    </location>
</feature>
<evidence type="ECO:0000256" key="9">
    <source>
        <dbReference type="ARBA" id="ARBA00023157"/>
    </source>
</evidence>
<dbReference type="CDD" id="cd00055">
    <property type="entry name" value="EGF_Lam"/>
    <property type="match status" value="1"/>
</dbReference>
<keyword evidence="12" id="KW-0424">Laminin EGF-like domain</keyword>
<dbReference type="PROSITE" id="PS00022">
    <property type="entry name" value="EGF_1"/>
    <property type="match status" value="10"/>
</dbReference>
<dbReference type="InterPro" id="IPR011489">
    <property type="entry name" value="EMI_domain"/>
</dbReference>
<keyword evidence="5" id="KW-0732">Signal</keyword>
<comment type="similarity">
    <text evidence="10">Belongs to the MEGF family.</text>
</comment>
<feature type="disulfide bond" evidence="11">
    <location>
        <begin position="722"/>
        <end position="731"/>
    </location>
</feature>
<keyword evidence="6" id="KW-0677">Repeat</keyword>
<dbReference type="Pfam" id="PF07974">
    <property type="entry name" value="EGF_2"/>
    <property type="match status" value="1"/>
</dbReference>
<dbReference type="PROSITE" id="PS01186">
    <property type="entry name" value="EGF_2"/>
    <property type="match status" value="2"/>
</dbReference>